<reference evidence="1" key="1">
    <citation type="submission" date="2019-08" db="EMBL/GenBank/DDBJ databases">
        <title>The genome of the North American firefly Photinus pyralis.</title>
        <authorList>
            <consortium name="Photinus pyralis genome working group"/>
            <person name="Fallon T.R."/>
            <person name="Sander Lower S.E."/>
            <person name="Weng J.-K."/>
        </authorList>
    </citation>
    <scope>NUCLEOTIDE SEQUENCE</scope>
    <source>
        <strain evidence="1">TRF0915ILg1</strain>
        <tissue evidence="1">Whole body</tissue>
    </source>
</reference>
<organism evidence="1 2">
    <name type="scientific">Ignelater luminosus</name>
    <name type="common">Cucubano</name>
    <name type="synonym">Pyrophorus luminosus</name>
    <dbReference type="NCBI Taxonomy" id="2038154"/>
    <lineage>
        <taxon>Eukaryota</taxon>
        <taxon>Metazoa</taxon>
        <taxon>Ecdysozoa</taxon>
        <taxon>Arthropoda</taxon>
        <taxon>Hexapoda</taxon>
        <taxon>Insecta</taxon>
        <taxon>Pterygota</taxon>
        <taxon>Neoptera</taxon>
        <taxon>Endopterygota</taxon>
        <taxon>Coleoptera</taxon>
        <taxon>Polyphaga</taxon>
        <taxon>Elateriformia</taxon>
        <taxon>Elateroidea</taxon>
        <taxon>Elateridae</taxon>
        <taxon>Agrypninae</taxon>
        <taxon>Pyrophorini</taxon>
        <taxon>Ignelater</taxon>
    </lineage>
</organism>
<evidence type="ECO:0000313" key="2">
    <source>
        <dbReference type="Proteomes" id="UP000801492"/>
    </source>
</evidence>
<dbReference type="AlphaFoldDB" id="A0A8K0CB40"/>
<keyword evidence="2" id="KW-1185">Reference proteome</keyword>
<comment type="caution">
    <text evidence="1">The sequence shown here is derived from an EMBL/GenBank/DDBJ whole genome shotgun (WGS) entry which is preliminary data.</text>
</comment>
<evidence type="ECO:0000313" key="1">
    <source>
        <dbReference type="EMBL" id="KAF2881032.1"/>
    </source>
</evidence>
<dbReference type="EMBL" id="VTPC01090873">
    <property type="protein sequence ID" value="KAF2881032.1"/>
    <property type="molecule type" value="Genomic_DNA"/>
</dbReference>
<protein>
    <submittedName>
        <fullName evidence="1">Uncharacterized protein</fullName>
    </submittedName>
</protein>
<gene>
    <name evidence="1" type="ORF">ILUMI_25139</name>
</gene>
<dbReference type="Proteomes" id="UP000801492">
    <property type="component" value="Unassembled WGS sequence"/>
</dbReference>
<proteinExistence type="predicted"/>
<dbReference type="OrthoDB" id="10025891at2759"/>
<name>A0A8K0CB40_IGNLU</name>
<sequence length="204" mass="23693">MKSYNKIAAPKYTEEQKLRTEKNSEKLARKLRKESNLIPIMDDETCVPVDACDVPGQGFYTMNQEIEVPASYKIKPKAKFSKKYLIWQAIDQNEWLRSNGIKFVEKSNNASNLSQARPIELFWALCKREYAKRSKPTLNVKQFRAIWKKISSKVAFESGPALMDNVINKILKVARKEILVSTKSEEVYEKAWEVKNIEELEEKV</sequence>
<accession>A0A8K0CB40</accession>